<dbReference type="SUPFAM" id="SSF49464">
    <property type="entry name" value="Carboxypeptidase regulatory domain-like"/>
    <property type="match status" value="1"/>
</dbReference>
<dbReference type="GO" id="GO:0004180">
    <property type="term" value="F:carboxypeptidase activity"/>
    <property type="evidence" value="ECO:0007669"/>
    <property type="project" value="UniProtKB-KW"/>
</dbReference>
<comment type="caution">
    <text evidence="1">The sequence shown here is derived from an EMBL/GenBank/DDBJ whole genome shotgun (WGS) entry which is preliminary data.</text>
</comment>
<evidence type="ECO:0000313" key="1">
    <source>
        <dbReference type="EMBL" id="MBK1815089.1"/>
    </source>
</evidence>
<gene>
    <name evidence="1" type="ORF">JIN84_05670</name>
</gene>
<dbReference type="InterPro" id="IPR008969">
    <property type="entry name" value="CarboxyPept-like_regulatory"/>
</dbReference>
<keyword evidence="1" id="KW-0378">Hydrolase</keyword>
<dbReference type="RefSeq" id="WP_200350059.1">
    <property type="nucleotide sequence ID" value="NZ_BAABHZ010000005.1"/>
</dbReference>
<dbReference type="Gene3D" id="2.60.40.1120">
    <property type="entry name" value="Carboxypeptidase-like, regulatory domain"/>
    <property type="match status" value="1"/>
</dbReference>
<protein>
    <submittedName>
        <fullName evidence="1">Carboxypeptidase regulatory-like domain-containing protein</fullName>
    </submittedName>
</protein>
<organism evidence="1 2">
    <name type="scientific">Luteolibacter yonseiensis</name>
    <dbReference type="NCBI Taxonomy" id="1144680"/>
    <lineage>
        <taxon>Bacteria</taxon>
        <taxon>Pseudomonadati</taxon>
        <taxon>Verrucomicrobiota</taxon>
        <taxon>Verrucomicrobiia</taxon>
        <taxon>Verrucomicrobiales</taxon>
        <taxon>Verrucomicrobiaceae</taxon>
        <taxon>Luteolibacter</taxon>
    </lineage>
</organism>
<reference evidence="1" key="1">
    <citation type="submission" date="2021-01" db="EMBL/GenBank/DDBJ databases">
        <title>Modified the classification status of verrucomicrobia.</title>
        <authorList>
            <person name="Feng X."/>
        </authorList>
    </citation>
    <scope>NUCLEOTIDE SEQUENCE</scope>
    <source>
        <strain evidence="1">JCM 18052</strain>
    </source>
</reference>
<proteinExistence type="predicted"/>
<name>A0A934R4M1_9BACT</name>
<dbReference type="EMBL" id="JAENIK010000005">
    <property type="protein sequence ID" value="MBK1815089.1"/>
    <property type="molecule type" value="Genomic_DNA"/>
</dbReference>
<evidence type="ECO:0000313" key="2">
    <source>
        <dbReference type="Proteomes" id="UP000600139"/>
    </source>
</evidence>
<dbReference type="AlphaFoldDB" id="A0A934R4M1"/>
<keyword evidence="1" id="KW-0121">Carboxypeptidase</keyword>
<keyword evidence="2" id="KW-1185">Reference proteome</keyword>
<dbReference type="Pfam" id="PF13620">
    <property type="entry name" value="CarboxypepD_reg"/>
    <property type="match status" value="1"/>
</dbReference>
<dbReference type="Proteomes" id="UP000600139">
    <property type="component" value="Unassembled WGS sequence"/>
</dbReference>
<sequence>MAEFKKSHLYKIGAGALLVILLVRYCRTDDKPGSHESRLPAGRSPSHAVAMGNGPVQSLLDAFSTPIELYGIVTDQHGAPVPGAKIELTPVSSPLADGSSSETKVTLVTDADGKFSVTGLNGVSMGVKASKEGYLRIPPLSGPASSSMVEYADGAAPGKRYSNPATPLALVLHDIGTPEPMSYTKETRWKLPIDGTPRRISLDSENGEGPHAIEFRFKSDCLTLPDGGYGMRFDWSLDAAIPGGGFLWSGDSIMFEAPEQGYKETIHLEARASQPQDKWKRIKSGRYFVKFPDGSYGRLVLEVDGDTQVGESAITMTSWLNQKPGSRNLASLKGTSFGYQETDPEKE</sequence>
<keyword evidence="1" id="KW-0645">Protease</keyword>
<accession>A0A934R4M1</accession>